<proteinExistence type="predicted"/>
<dbReference type="Pfam" id="PF01590">
    <property type="entry name" value="GAF"/>
    <property type="match status" value="2"/>
</dbReference>
<name>A0A1Z4LTA7_9CYAN</name>
<protein>
    <submittedName>
        <fullName evidence="3">Methyl-accepting chemotaxis sensory transducer</fullName>
    </submittedName>
</protein>
<reference evidence="3 4" key="1">
    <citation type="submission" date="2017-06" db="EMBL/GenBank/DDBJ databases">
        <title>Genome sequencing of cyanobaciteial culture collection at National Institute for Environmental Studies (NIES).</title>
        <authorList>
            <person name="Hirose Y."/>
            <person name="Shimura Y."/>
            <person name="Fujisawa T."/>
            <person name="Nakamura Y."/>
            <person name="Kawachi M."/>
        </authorList>
    </citation>
    <scope>NUCLEOTIDE SEQUENCE [LARGE SCALE GENOMIC DNA]</scope>
    <source>
        <strain evidence="3 4">NIES-267</strain>
    </source>
</reference>
<accession>A0A1Z4LTA7</accession>
<keyword evidence="1" id="KW-0175">Coiled coil</keyword>
<dbReference type="PROSITE" id="PS50046">
    <property type="entry name" value="PHYTOCHROME_2"/>
    <property type="match status" value="2"/>
</dbReference>
<dbReference type="Proteomes" id="UP000218418">
    <property type="component" value="Chromosome"/>
</dbReference>
<dbReference type="SUPFAM" id="SSF55781">
    <property type="entry name" value="GAF domain-like"/>
    <property type="match status" value="2"/>
</dbReference>
<evidence type="ECO:0000256" key="1">
    <source>
        <dbReference type="SAM" id="Coils"/>
    </source>
</evidence>
<sequence length="690" mass="78455">MQVGFALDNANVLAQANSFKEQADAEAQWTNYFTDAVRVIRKSLSREDIFETSVKEVRRVMNSDRVVVYGLSSESNGVVIAESVSPGFTKAVGVTIKDPCFEARYIEKYQNGRVKATANIYEANYTSCYIEQLEKLEVKANLVAPIINEGKLLGLLVAHHCSQPHNWLAHEIKFFSQIAMQVGFALDNAKVLAEAGNLRKQADTETQWTQYFTETVKLIRQSLVKENILETATEEVRRVMDSDRVVVYGLNQESFGIVSAESVSPRFTKALGVTIKDPCFEARYIEKYQNGRVKATANIYEANYTSCYIEQLEKLEVKANLVAPIINEGKLFGLLVTHQCSKPRHWEQHEVRWFSQIAMQIGFALDNAQIIEQNSQTSELTQNQQQNIFLPQQEDLREVVIELSKNNQMIFKAFWNKALILSNHLDACRKQIQQMFETAKVMTTTASQAEQQVQKNYDLLEEERANIKSTLESISALEEAVSHGGIKVKQLNQHCQNLFNLINQLAAHLGKPNNSSYSMNGHFAENNLANGYGETVIVHTDDIHKLKEQLLEVIVETQPLLTSEMAEINQIVEVMEDKTQQISTWAKSLQTNEQKLDCIATVNMQVGKLVCDINQTAAIQTQTFQQAEQNMVLAEQVVEHIQEKLQFFTKWFAQLTTFAQNNTQKIIFWEHLKGFLASFHRLITSFTQKK</sequence>
<dbReference type="EMBL" id="AP018227">
    <property type="protein sequence ID" value="BAY84298.1"/>
    <property type="molecule type" value="Genomic_DNA"/>
</dbReference>
<dbReference type="Gene3D" id="3.30.450.40">
    <property type="match status" value="2"/>
</dbReference>
<evidence type="ECO:0000313" key="3">
    <source>
        <dbReference type="EMBL" id="BAY84298.1"/>
    </source>
</evidence>
<gene>
    <name evidence="3" type="ORF">NIES267_37940</name>
</gene>
<dbReference type="SMART" id="SM00065">
    <property type="entry name" value="GAF"/>
    <property type="match status" value="2"/>
</dbReference>
<keyword evidence="4" id="KW-1185">Reference proteome</keyword>
<dbReference type="InterPro" id="IPR029016">
    <property type="entry name" value="GAF-like_dom_sf"/>
</dbReference>
<dbReference type="AlphaFoldDB" id="A0A1Z4LTA7"/>
<dbReference type="InterPro" id="IPR003018">
    <property type="entry name" value="GAF"/>
</dbReference>
<organism evidence="3 4">
    <name type="scientific">Calothrix parasitica NIES-267</name>
    <dbReference type="NCBI Taxonomy" id="1973488"/>
    <lineage>
        <taxon>Bacteria</taxon>
        <taxon>Bacillati</taxon>
        <taxon>Cyanobacteriota</taxon>
        <taxon>Cyanophyceae</taxon>
        <taxon>Nostocales</taxon>
        <taxon>Calotrichaceae</taxon>
        <taxon>Calothrix</taxon>
    </lineage>
</organism>
<dbReference type="InterPro" id="IPR016132">
    <property type="entry name" value="Phyto_chromo_attachment"/>
</dbReference>
<evidence type="ECO:0000313" key="4">
    <source>
        <dbReference type="Proteomes" id="UP000218418"/>
    </source>
</evidence>
<evidence type="ECO:0000259" key="2">
    <source>
        <dbReference type="PROSITE" id="PS50046"/>
    </source>
</evidence>
<feature type="domain" description="Phytochrome chromophore attachment site" evidence="2">
    <location>
        <begin position="45"/>
        <end position="181"/>
    </location>
</feature>
<feature type="coiled-coil region" evidence="1">
    <location>
        <begin position="446"/>
        <end position="480"/>
    </location>
</feature>
<feature type="domain" description="Phytochrome chromophore attachment site" evidence="2">
    <location>
        <begin position="224"/>
        <end position="360"/>
    </location>
</feature>